<dbReference type="EMBL" id="JBIMZQ010000042">
    <property type="protein sequence ID" value="KAL3660198.1"/>
    <property type="molecule type" value="Genomic_DNA"/>
</dbReference>
<proteinExistence type="predicted"/>
<evidence type="ECO:0000313" key="1">
    <source>
        <dbReference type="EMBL" id="KAL3660198.1"/>
    </source>
</evidence>
<protein>
    <submittedName>
        <fullName evidence="1">Uncharacterized protein</fullName>
    </submittedName>
</protein>
<dbReference type="AlphaFoldDB" id="A0ABD3F0B1"/>
<dbReference type="Proteomes" id="UP001632037">
    <property type="component" value="Unassembled WGS sequence"/>
</dbReference>
<reference evidence="1 2" key="1">
    <citation type="submission" date="2024-09" db="EMBL/GenBank/DDBJ databases">
        <title>Genome sequencing and assembly of Phytophthora oleae, isolate VK10A, causative agent of rot of olive drupes.</title>
        <authorList>
            <person name="Conti Taguali S."/>
            <person name="Riolo M."/>
            <person name="La Spada F."/>
            <person name="Cacciola S.O."/>
            <person name="Dionisio G."/>
        </authorList>
    </citation>
    <scope>NUCLEOTIDE SEQUENCE [LARGE SCALE GENOMIC DNA]</scope>
    <source>
        <strain evidence="1 2">VK10A</strain>
    </source>
</reference>
<comment type="caution">
    <text evidence="1">The sequence shown here is derived from an EMBL/GenBank/DDBJ whole genome shotgun (WGS) entry which is preliminary data.</text>
</comment>
<name>A0ABD3F0B1_9STRA</name>
<accession>A0ABD3F0B1</accession>
<organism evidence="1 2">
    <name type="scientific">Phytophthora oleae</name>
    <dbReference type="NCBI Taxonomy" id="2107226"/>
    <lineage>
        <taxon>Eukaryota</taxon>
        <taxon>Sar</taxon>
        <taxon>Stramenopiles</taxon>
        <taxon>Oomycota</taxon>
        <taxon>Peronosporomycetes</taxon>
        <taxon>Peronosporales</taxon>
        <taxon>Peronosporaceae</taxon>
        <taxon>Phytophthora</taxon>
    </lineage>
</organism>
<sequence length="72" mass="7617">MHEVLAILGSRSVNKRAVRTKLAGSIGLTLKVGSNAITVREGSIAFWDQGKMAIEDQGENVIGSRQDHGIAG</sequence>
<keyword evidence="2" id="KW-1185">Reference proteome</keyword>
<gene>
    <name evidence="1" type="ORF">V7S43_014729</name>
</gene>
<evidence type="ECO:0000313" key="2">
    <source>
        <dbReference type="Proteomes" id="UP001632037"/>
    </source>
</evidence>